<proteinExistence type="predicted"/>
<feature type="domain" description="Bacterial surface antigen (D15)" evidence="3">
    <location>
        <begin position="458"/>
        <end position="558"/>
    </location>
</feature>
<evidence type="ECO:0000256" key="1">
    <source>
        <dbReference type="ARBA" id="ARBA00004370"/>
    </source>
</evidence>
<reference evidence="4" key="1">
    <citation type="submission" date="2018-05" db="EMBL/GenBank/DDBJ databases">
        <authorList>
            <person name="Lanie J.A."/>
            <person name="Ng W.-L."/>
            <person name="Kazmierczak K.M."/>
            <person name="Andrzejewski T.M."/>
            <person name="Davidsen T.M."/>
            <person name="Wayne K.J."/>
            <person name="Tettelin H."/>
            <person name="Glass J.I."/>
            <person name="Rusch D."/>
            <person name="Podicherti R."/>
            <person name="Tsui H.-C.T."/>
            <person name="Winkler M.E."/>
        </authorList>
    </citation>
    <scope>NUCLEOTIDE SEQUENCE</scope>
</reference>
<dbReference type="EMBL" id="UINC01001294">
    <property type="protein sequence ID" value="SUZ76885.1"/>
    <property type="molecule type" value="Genomic_DNA"/>
</dbReference>
<organism evidence="4">
    <name type="scientific">marine metagenome</name>
    <dbReference type="NCBI Taxonomy" id="408172"/>
    <lineage>
        <taxon>unclassified sequences</taxon>
        <taxon>metagenomes</taxon>
        <taxon>ecological metagenomes</taxon>
    </lineage>
</organism>
<dbReference type="Pfam" id="PF01103">
    <property type="entry name" value="Omp85"/>
    <property type="match status" value="1"/>
</dbReference>
<accession>A0A381QC20</accession>
<dbReference type="AlphaFoldDB" id="A0A381QC20"/>
<dbReference type="InterPro" id="IPR000184">
    <property type="entry name" value="Bac_surfAg_D15"/>
</dbReference>
<protein>
    <recommendedName>
        <fullName evidence="3">Bacterial surface antigen (D15) domain-containing protein</fullName>
    </recommendedName>
</protein>
<keyword evidence="2" id="KW-0472">Membrane</keyword>
<evidence type="ECO:0000259" key="3">
    <source>
        <dbReference type="Pfam" id="PF01103"/>
    </source>
</evidence>
<evidence type="ECO:0000256" key="2">
    <source>
        <dbReference type="ARBA" id="ARBA00023136"/>
    </source>
</evidence>
<dbReference type="Gene3D" id="2.40.160.50">
    <property type="entry name" value="membrane protein fhac: a member of the omp85/tpsb transporter family"/>
    <property type="match status" value="1"/>
</dbReference>
<dbReference type="GO" id="GO:0019867">
    <property type="term" value="C:outer membrane"/>
    <property type="evidence" value="ECO:0007669"/>
    <property type="project" value="InterPro"/>
</dbReference>
<comment type="subcellular location">
    <subcellularLocation>
        <location evidence="1">Membrane</location>
    </subcellularLocation>
</comment>
<sequence length="602" mass="67295">MEKARRSALGVLVGILSTMLVSSADLGAQDVGPDGVCELGRVTNIVVDNRPIFQLETLEEGSPLRWVYRLANALHITTRQSFILREILFDENDCLDPFLLEESGRILRQYPFIANADVVPVEQPDGTYHVRINTQDEWTTKFDLGISIDQGLQLERIELTEENLFGQGILAEGYFARRREQRDAGFLIEQPRLFGTRTDALFGYGRTRVGNFLEQELAYPFVGEVGRFAGREAYRQRDQLYTYATGNPVDVTQVLLPLQEEWLEISLATRFGRPGRLGLLGLGLSRDRVEFGGFPNDVEVVLDNDFSNTFPGSDQTQEILGSQINASATTRVNLMLGLRQIRYIRPARLDTHAEVIDVPLGIDLGLTVGRSIPAFRVRGLESHDDVFTRFRIFAGHNSSQVFTFLNIGGQGRHSFKSDGWRDLFATADLYMYLRTGASSAHTLFFRSSATGGWSVETPFQLTLGGREAVRGFYEDDIPGGRRVLFTLEDRIFLKWPSPDVVDFGFTLFADAGRMWAGEVPYGDDSGWRGSVGFGLRMGFPASTRAVGRIDLAFPINDPLSRGPVFRVTLIELLGIGSGFTDHQLQRALRNPVGPDLFLTPMR</sequence>
<evidence type="ECO:0000313" key="4">
    <source>
        <dbReference type="EMBL" id="SUZ76885.1"/>
    </source>
</evidence>
<name>A0A381QC20_9ZZZZ</name>
<gene>
    <name evidence="4" type="ORF">METZ01_LOCUS29739</name>
</gene>